<evidence type="ECO:0000313" key="2">
    <source>
        <dbReference type="Proteomes" id="UP000199759"/>
    </source>
</evidence>
<dbReference type="CDD" id="cd07067">
    <property type="entry name" value="HP_PGM_like"/>
    <property type="match status" value="1"/>
</dbReference>
<dbReference type="InterPro" id="IPR029033">
    <property type="entry name" value="His_PPase_superfam"/>
</dbReference>
<dbReference type="Proteomes" id="UP000199759">
    <property type="component" value="Unassembled WGS sequence"/>
</dbReference>
<dbReference type="EMBL" id="FNHG01000026">
    <property type="protein sequence ID" value="SDM86009.1"/>
    <property type="molecule type" value="Genomic_DNA"/>
</dbReference>
<reference evidence="1 2" key="1">
    <citation type="submission" date="2016-10" db="EMBL/GenBank/DDBJ databases">
        <authorList>
            <person name="de Groot N.N."/>
        </authorList>
    </citation>
    <scope>NUCLEOTIDE SEQUENCE [LARGE SCALE GENOMIC DNA]</scope>
    <source>
        <strain evidence="1 2">DSM 16077</strain>
    </source>
</reference>
<dbReference type="Pfam" id="PF00300">
    <property type="entry name" value="His_Phos_1"/>
    <property type="match status" value="1"/>
</dbReference>
<dbReference type="InterPro" id="IPR013078">
    <property type="entry name" value="His_Pase_superF_clade-1"/>
</dbReference>
<gene>
    <name evidence="1" type="ORF">SAMN04488568_12620</name>
</gene>
<organism evidence="1 2">
    <name type="scientific">Maricaulis salignorans</name>
    <dbReference type="NCBI Taxonomy" id="144026"/>
    <lineage>
        <taxon>Bacteria</taxon>
        <taxon>Pseudomonadati</taxon>
        <taxon>Pseudomonadota</taxon>
        <taxon>Alphaproteobacteria</taxon>
        <taxon>Maricaulales</taxon>
        <taxon>Maricaulaceae</taxon>
        <taxon>Maricaulis</taxon>
    </lineage>
</organism>
<dbReference type="AlphaFoldDB" id="A0A1G9WNF1"/>
<dbReference type="OrthoDB" id="9810154at2"/>
<keyword evidence="2" id="KW-1185">Reference proteome</keyword>
<dbReference type="STRING" id="144026.SAMN04488568_12620"/>
<accession>A0A1G9WNF1</accession>
<evidence type="ECO:0000313" key="1">
    <source>
        <dbReference type="EMBL" id="SDM86009.1"/>
    </source>
</evidence>
<name>A0A1G9WNF1_9PROT</name>
<protein>
    <submittedName>
        <fullName evidence="1">Phosphohistidine phosphatase</fullName>
    </submittedName>
</protein>
<sequence>MDRILILMRHAKAVDRLEADDDFQRGLTPRGHEDSRKAAAALATLGLKPERALVSPAWRTRQTFDHLAPLLGEPPIDDPMALYHASTEMLERAALGAFQHVPQIVMVGHNPGIGGLAHKLAARCGVREALPMGYPTATVAVFALADASLNSPTLIEVFTASD</sequence>
<dbReference type="Gene3D" id="3.40.50.1240">
    <property type="entry name" value="Phosphoglycerate mutase-like"/>
    <property type="match status" value="1"/>
</dbReference>
<proteinExistence type="predicted"/>
<dbReference type="SUPFAM" id="SSF53254">
    <property type="entry name" value="Phosphoglycerate mutase-like"/>
    <property type="match status" value="1"/>
</dbReference>